<evidence type="ECO:0000259" key="1">
    <source>
        <dbReference type="Pfam" id="PF11977"/>
    </source>
</evidence>
<evidence type="ECO:0000313" key="2">
    <source>
        <dbReference type="EMBL" id="TQM94959.1"/>
    </source>
</evidence>
<feature type="domain" description="RNase NYN" evidence="1">
    <location>
        <begin position="15"/>
        <end position="121"/>
    </location>
</feature>
<evidence type="ECO:0000313" key="3">
    <source>
        <dbReference type="Proteomes" id="UP000320582"/>
    </source>
</evidence>
<dbReference type="Pfam" id="PF11977">
    <property type="entry name" value="RNase_Zc3h12a"/>
    <property type="match status" value="1"/>
</dbReference>
<dbReference type="Proteomes" id="UP000320582">
    <property type="component" value="Unassembled WGS sequence"/>
</dbReference>
<dbReference type="RefSeq" id="WP_142084092.1">
    <property type="nucleotide sequence ID" value="NZ_VFPT01000001.1"/>
</dbReference>
<dbReference type="InterPro" id="IPR021869">
    <property type="entry name" value="RNase_Zc3h12_NYN"/>
</dbReference>
<dbReference type="AlphaFoldDB" id="A0A543KIR5"/>
<keyword evidence="3" id="KW-1185">Reference proteome</keyword>
<gene>
    <name evidence="2" type="ORF">BD293_3652</name>
</gene>
<sequence length="143" mass="16051">MQALWRRRARATAPSILLDGSNVMHWNNGQPSLEPVREVLTHLSQQGYQPGVVFDANAGYKLEGRYRNHREMAQQLGLSPDYVLVVSKGVPADRFILQFAQDHDARVVTNDRFRDWAAQFPDVSKPGYLVSGAYRGGALTLNL</sequence>
<protein>
    <submittedName>
        <fullName evidence="2">Zc3h12a-like ribonuclease protein</fullName>
    </submittedName>
</protein>
<comment type="caution">
    <text evidence="2">The sequence shown here is derived from an EMBL/GenBank/DDBJ whole genome shotgun (WGS) entry which is preliminary data.</text>
</comment>
<reference evidence="2 3" key="1">
    <citation type="submission" date="2019-06" db="EMBL/GenBank/DDBJ databases">
        <title>Genomic Encyclopedia of Archaeal and Bacterial Type Strains, Phase II (KMG-II): from individual species to whole genera.</title>
        <authorList>
            <person name="Goeker M."/>
        </authorList>
    </citation>
    <scope>NUCLEOTIDE SEQUENCE [LARGE SCALE GENOMIC DNA]</scope>
    <source>
        <strain evidence="2 3">DSM 18423</strain>
    </source>
</reference>
<accession>A0A543KIR5</accession>
<organism evidence="2 3">
    <name type="scientific">Roseinatronobacter monicus</name>
    <dbReference type="NCBI Taxonomy" id="393481"/>
    <lineage>
        <taxon>Bacteria</taxon>
        <taxon>Pseudomonadati</taxon>
        <taxon>Pseudomonadota</taxon>
        <taxon>Alphaproteobacteria</taxon>
        <taxon>Rhodobacterales</taxon>
        <taxon>Paracoccaceae</taxon>
        <taxon>Roseinatronobacter</taxon>
    </lineage>
</organism>
<dbReference type="OrthoDB" id="5196680at2"/>
<dbReference type="Gene3D" id="3.40.50.11980">
    <property type="match status" value="1"/>
</dbReference>
<proteinExistence type="predicted"/>
<dbReference type="EMBL" id="VFPT01000001">
    <property type="protein sequence ID" value="TQM94959.1"/>
    <property type="molecule type" value="Genomic_DNA"/>
</dbReference>
<name>A0A543KIR5_9RHOB</name>